<reference evidence="2" key="1">
    <citation type="submission" date="2021-05" db="EMBL/GenBank/DDBJ databases">
        <authorList>
            <person name="Alioto T."/>
            <person name="Alioto T."/>
            <person name="Gomez Garrido J."/>
        </authorList>
    </citation>
    <scope>NUCLEOTIDE SEQUENCE</scope>
</reference>
<keyword evidence="1" id="KW-1133">Transmembrane helix</keyword>
<dbReference type="EMBL" id="HBUF01237122">
    <property type="protein sequence ID" value="CAG6675567.1"/>
    <property type="molecule type" value="Transcribed_RNA"/>
</dbReference>
<keyword evidence="1" id="KW-0812">Transmembrane</keyword>
<evidence type="ECO:0000313" key="2">
    <source>
        <dbReference type="EMBL" id="CAG6675567.1"/>
    </source>
</evidence>
<evidence type="ECO:0000256" key="1">
    <source>
        <dbReference type="SAM" id="Phobius"/>
    </source>
</evidence>
<sequence length="129" mass="14427">MKEEGVRQRRRLIRKEDYHMFVLCYFSVSIFHSFSLTLSHLPASCLFSFLVFLSFLSLPPILSISYLSTVPVFSSLSLPSSSFPIHCPCLLPLSPSHPLLSSLPLSHTHISRISLTLTCLLCSLSLSLS</sequence>
<proteinExistence type="predicted"/>
<accession>A0A8D8T074</accession>
<protein>
    <submittedName>
        <fullName evidence="2">Uncharacterized protein</fullName>
    </submittedName>
</protein>
<keyword evidence="1" id="KW-0472">Membrane</keyword>
<dbReference type="AlphaFoldDB" id="A0A8D8T074"/>
<feature type="transmembrane region" description="Helical" evidence="1">
    <location>
        <begin position="20"/>
        <end position="41"/>
    </location>
</feature>
<name>A0A8D8T074_9HEMI</name>
<organism evidence="2">
    <name type="scientific">Cacopsylla melanoneura</name>
    <dbReference type="NCBI Taxonomy" id="428564"/>
    <lineage>
        <taxon>Eukaryota</taxon>
        <taxon>Metazoa</taxon>
        <taxon>Ecdysozoa</taxon>
        <taxon>Arthropoda</taxon>
        <taxon>Hexapoda</taxon>
        <taxon>Insecta</taxon>
        <taxon>Pterygota</taxon>
        <taxon>Neoptera</taxon>
        <taxon>Paraneoptera</taxon>
        <taxon>Hemiptera</taxon>
        <taxon>Sternorrhyncha</taxon>
        <taxon>Psylloidea</taxon>
        <taxon>Psyllidae</taxon>
        <taxon>Psyllinae</taxon>
        <taxon>Cacopsylla</taxon>
    </lineage>
</organism>